<dbReference type="InterPro" id="IPR037157">
    <property type="entry name" value="Acetyltransf_C_sf"/>
</dbReference>
<dbReference type="InterPro" id="IPR029098">
    <property type="entry name" value="Acetyltransf_C"/>
</dbReference>
<proteinExistence type="predicted"/>
<dbReference type="SUPFAM" id="SSF51161">
    <property type="entry name" value="Trimeric LpxA-like enzymes"/>
    <property type="match status" value="1"/>
</dbReference>
<feature type="domain" description="UDP N-acetylglucosamine O-acyltransferase C-terminal" evidence="6">
    <location>
        <begin position="175"/>
        <end position="257"/>
    </location>
</feature>
<evidence type="ECO:0000259" key="6">
    <source>
        <dbReference type="Pfam" id="PF13720"/>
    </source>
</evidence>
<dbReference type="EMBL" id="OMOD01000046">
    <property type="protein sequence ID" value="SPF35221.1"/>
    <property type="molecule type" value="Genomic_DNA"/>
</dbReference>
<keyword evidence="5 7" id="KW-0012">Acyltransferase</keyword>
<dbReference type="CDD" id="cd03351">
    <property type="entry name" value="LbH_UDP-GlcNAc_AT"/>
    <property type="match status" value="1"/>
</dbReference>
<accession>A0A2U3K6D5</accession>
<organism evidence="7 8">
    <name type="scientific">Candidatus Sulfotelmatobacter kueseliae</name>
    <dbReference type="NCBI Taxonomy" id="2042962"/>
    <lineage>
        <taxon>Bacteria</taxon>
        <taxon>Pseudomonadati</taxon>
        <taxon>Acidobacteriota</taxon>
        <taxon>Terriglobia</taxon>
        <taxon>Terriglobales</taxon>
        <taxon>Candidatus Korobacteraceae</taxon>
        <taxon>Candidatus Sulfotelmatobacter</taxon>
    </lineage>
</organism>
<evidence type="ECO:0000256" key="2">
    <source>
        <dbReference type="ARBA" id="ARBA00022556"/>
    </source>
</evidence>
<gene>
    <name evidence="7" type="primary">lpxA</name>
    <name evidence="7" type="ORF">SBA1_140112</name>
</gene>
<keyword evidence="4" id="KW-0443">Lipid metabolism</keyword>
<dbReference type="NCBIfam" id="TIGR01852">
    <property type="entry name" value="lipid_A_lpxA"/>
    <property type="match status" value="1"/>
</dbReference>
<dbReference type="PANTHER" id="PTHR43480:SF1">
    <property type="entry name" value="ACYL-[ACYL-CARRIER-PROTEIN]--UDP-N-ACETYLGLUCOSAMINE O-ACYLTRANSFERASE, MITOCHONDRIAL-RELATED"/>
    <property type="match status" value="1"/>
</dbReference>
<keyword evidence="3 7" id="KW-0808">Transferase</keyword>
<evidence type="ECO:0000256" key="5">
    <source>
        <dbReference type="ARBA" id="ARBA00023315"/>
    </source>
</evidence>
<dbReference type="Proteomes" id="UP000238701">
    <property type="component" value="Unassembled WGS sequence"/>
</dbReference>
<name>A0A2U3K6D5_9BACT</name>
<dbReference type="GO" id="GO:0008780">
    <property type="term" value="F:acyl-[acyl-carrier-protein]-UDP-N-acetylglucosamine O-acyltransferase activity"/>
    <property type="evidence" value="ECO:0007669"/>
    <property type="project" value="UniProtKB-EC"/>
</dbReference>
<dbReference type="PIRSF" id="PIRSF000456">
    <property type="entry name" value="UDP-GlcNAc_acltr"/>
    <property type="match status" value="1"/>
</dbReference>
<evidence type="ECO:0000256" key="1">
    <source>
        <dbReference type="ARBA" id="ARBA00022516"/>
    </source>
</evidence>
<dbReference type="OrthoDB" id="9782926at2"/>
<dbReference type="PANTHER" id="PTHR43480">
    <property type="entry name" value="ACYL-[ACYL-CARRIER-PROTEIN]--UDP-N-ACETYLGLUCOSAMINE O-ACYLTRANSFERASE"/>
    <property type="match status" value="1"/>
</dbReference>
<protein>
    <submittedName>
        <fullName evidence="7">UDP-N-acetylglucosamine acetyltransferase</fullName>
        <ecNumber evidence="7">2.3.1.129</ecNumber>
    </submittedName>
</protein>
<dbReference type="GO" id="GO:0016020">
    <property type="term" value="C:membrane"/>
    <property type="evidence" value="ECO:0007669"/>
    <property type="project" value="GOC"/>
</dbReference>
<sequence>MNLHPTAIIDPRAQVPASCRIGPYCAIGPEVELGENCRLLSHVTIEGPAKIGSDNAFFPFCAIGMAPQDVTYRGEPTRLEIGHHNEIREYVTINRGTVKGGGVTRVGSHILIMAYTHIGHDCLIEDHAMLINGATIAGHVTVEEWAVVGALCPVHQFVRIGAHSYIGGGTTITQDVLPFSMTSAARDTHAYGINKVGLERRGFSSERIARIHHAYKILLASRMNTSQALAKLKSEADRGEDVDMLIRFIEASERGIIK</sequence>
<reference evidence="8" key="1">
    <citation type="submission" date="2018-02" db="EMBL/GenBank/DDBJ databases">
        <authorList>
            <person name="Hausmann B."/>
        </authorList>
    </citation>
    <scope>NUCLEOTIDE SEQUENCE [LARGE SCALE GENOMIC DNA]</scope>
    <source>
        <strain evidence="8">Peat soil MAG SbA1</strain>
    </source>
</reference>
<dbReference type="InterPro" id="IPR010137">
    <property type="entry name" value="Lipid_A_LpxA"/>
</dbReference>
<dbReference type="Gene3D" id="2.160.10.10">
    <property type="entry name" value="Hexapeptide repeat proteins"/>
    <property type="match status" value="1"/>
</dbReference>
<dbReference type="NCBIfam" id="NF003657">
    <property type="entry name" value="PRK05289.1"/>
    <property type="match status" value="1"/>
</dbReference>
<dbReference type="Pfam" id="PF13720">
    <property type="entry name" value="Acetyltransf_11"/>
    <property type="match status" value="1"/>
</dbReference>
<keyword evidence="1" id="KW-0444">Lipid biosynthesis</keyword>
<evidence type="ECO:0000256" key="3">
    <source>
        <dbReference type="ARBA" id="ARBA00022679"/>
    </source>
</evidence>
<dbReference type="GO" id="GO:0009245">
    <property type="term" value="P:lipid A biosynthetic process"/>
    <property type="evidence" value="ECO:0007669"/>
    <property type="project" value="UniProtKB-KW"/>
</dbReference>
<dbReference type="AlphaFoldDB" id="A0A2U3K6D5"/>
<dbReference type="Gene3D" id="1.20.1180.10">
    <property type="entry name" value="Udp N-acetylglucosamine O-acyltransferase, C-terminal domain"/>
    <property type="match status" value="1"/>
</dbReference>
<evidence type="ECO:0000313" key="8">
    <source>
        <dbReference type="Proteomes" id="UP000238701"/>
    </source>
</evidence>
<evidence type="ECO:0000313" key="7">
    <source>
        <dbReference type="EMBL" id="SPF35221.1"/>
    </source>
</evidence>
<dbReference type="InterPro" id="IPR011004">
    <property type="entry name" value="Trimer_LpxA-like_sf"/>
</dbReference>
<dbReference type="EC" id="2.3.1.129" evidence="7"/>
<keyword evidence="2" id="KW-0441">Lipid A biosynthesis</keyword>
<evidence type="ECO:0000256" key="4">
    <source>
        <dbReference type="ARBA" id="ARBA00023098"/>
    </source>
</evidence>